<feature type="region of interest" description="Disordered" evidence="12">
    <location>
        <begin position="649"/>
        <end position="771"/>
    </location>
</feature>
<evidence type="ECO:0000256" key="5">
    <source>
        <dbReference type="ARBA" id="ARBA00022705"/>
    </source>
</evidence>
<protein>
    <recommendedName>
        <fullName evidence="2">DNA-directed DNA polymerase</fullName>
        <ecNumber evidence="2">2.7.7.7</ecNumber>
    </recommendedName>
</protein>
<reference evidence="14 15" key="1">
    <citation type="submission" date="2018-11" db="EMBL/GenBank/DDBJ databases">
        <authorList>
            <consortium name="Pathogen Informatics"/>
        </authorList>
    </citation>
    <scope>NUCLEOTIDE SEQUENCE [LARGE SCALE GENOMIC DNA]</scope>
    <source>
        <strain evidence="14 15">NCTC10327</strain>
    </source>
</reference>
<feature type="compositionally biased region" description="Low complexity" evidence="12">
    <location>
        <begin position="459"/>
        <end position="482"/>
    </location>
</feature>
<comment type="similarity">
    <text evidence="1">Belongs to the DnaX/STICHEL family.</text>
</comment>
<dbReference type="PANTHER" id="PTHR11669">
    <property type="entry name" value="REPLICATION FACTOR C / DNA POLYMERASE III GAMMA-TAU SUBUNIT"/>
    <property type="match status" value="1"/>
</dbReference>
<dbReference type="GO" id="GO:0005524">
    <property type="term" value="F:ATP binding"/>
    <property type="evidence" value="ECO:0007669"/>
    <property type="project" value="UniProtKB-KW"/>
</dbReference>
<comment type="caution">
    <text evidence="14">The sequence shown here is derived from an EMBL/GenBank/DDBJ whole genome shotgun (WGS) entry which is preliminary data.</text>
</comment>
<dbReference type="EC" id="2.7.7.7" evidence="2"/>
<keyword evidence="5" id="KW-0235">DNA replication</keyword>
<dbReference type="InterPro" id="IPR003593">
    <property type="entry name" value="AAA+_ATPase"/>
</dbReference>
<dbReference type="InterPro" id="IPR022754">
    <property type="entry name" value="DNA_pol_III_gamma-3"/>
</dbReference>
<evidence type="ECO:0000256" key="7">
    <source>
        <dbReference type="ARBA" id="ARBA00022741"/>
    </source>
</evidence>
<dbReference type="NCBIfam" id="NF005846">
    <property type="entry name" value="PRK07764.1-6"/>
    <property type="match status" value="1"/>
</dbReference>
<dbReference type="Gene3D" id="3.40.50.300">
    <property type="entry name" value="P-loop containing nucleotide triphosphate hydrolases"/>
    <property type="match status" value="1"/>
</dbReference>
<dbReference type="InterPro" id="IPR008921">
    <property type="entry name" value="DNA_pol3_clamp-load_cplx_C"/>
</dbReference>
<sequence>MALYRKYRPERFQDVIGQDHVTRPLMAALRANRTVHAYLFSGPRGCGKTTSARILARCLNCAQGPTDTPCGQCDSCRDLALDGAGSFDVVEMDAASHGGVDDARDLVERAAFAPVRDRYKIFIIDEAHMVTTQGFNALLKLVEEPPPHIKFVFATTEPEKVIGTIRSRTHHYPFRLVAPDTMEKYLAGICAQEGFTPGPGVLGLVVRAGGGSVRDSMSVLDQLMGGSESSTLEYEQAIALLGYTDSAMLDRTVAAVAAEDGGKLFATVEELIGAGHEPRRFVADLLQRFRDLVVISLAGEAAPDALGSLPQDRYEQMVAQAQALGAARATYSAEQTNEALSHMTGATSPRLQLELLCARLLLPAYQKHGGAVNGAGFGGGGFTDDAGARAALSQAGDQPGTAPVRPAAAGGKSARDVARERVMAAARQASVQQGTAQRGPAAPAPAESTAAPVAPVPAAPAASQSAGVATPARAGAAPAEAANEPHEEVESKPREEPDFVRVLQDQWQAVTTSGAFAQGIFAEPARPVSQDGNTVTIAFAGERGLQLLENPRNLERLNKHLSIFTNKVVGQNITARPVPEAQLAEGDDARPKAEPAFAGAKNIAQSPAGSETPPLPEEISDEEEEYPEEEEVPFYMQRMPMPRFPAEMQATAGPSQAGANVAATPDGAATPSPAPEVPGVPETPESPAPAPAPAPGPTFRIPTMPKTHQNPQGPGFSAVQAVREMQSGQRAPGVAPGIPSAASNAPAPMSPATPARTPGADQTGAGAPRAEGSAAAGISAAGTPVAGVAAAGSPVAGVAAAGSPVTGSSATAKSELSPGSMGRPGSLGAGQTASSPSGATGTFASAAAYAGAAANRAGNSLDPASATPAPGSPSWLDEESVSADDPKISESSVVGVDVVLETFEAQIIEEITESEESGY</sequence>
<feature type="compositionally biased region" description="Basic and acidic residues" evidence="12">
    <location>
        <begin position="413"/>
        <end position="422"/>
    </location>
</feature>
<dbReference type="FunFam" id="3.40.50.300:FF:000014">
    <property type="entry name" value="DNA polymerase III subunit gamma/tau"/>
    <property type="match status" value="1"/>
</dbReference>
<keyword evidence="7" id="KW-0547">Nucleotide-binding</keyword>
<dbReference type="InterPro" id="IPR045085">
    <property type="entry name" value="HLD_clamp_pol_III_gamma_tau"/>
</dbReference>
<dbReference type="GO" id="GO:0006261">
    <property type="term" value="P:DNA-templated DNA replication"/>
    <property type="evidence" value="ECO:0007669"/>
    <property type="project" value="TreeGrafter"/>
</dbReference>
<dbReference type="NCBIfam" id="TIGR02397">
    <property type="entry name" value="dnaX_nterm"/>
    <property type="match status" value="1"/>
</dbReference>
<comment type="catalytic activity">
    <reaction evidence="11">
        <text>DNA(n) + a 2'-deoxyribonucleoside 5'-triphosphate = DNA(n+1) + diphosphate</text>
        <dbReference type="Rhea" id="RHEA:22508"/>
        <dbReference type="Rhea" id="RHEA-COMP:17339"/>
        <dbReference type="Rhea" id="RHEA-COMP:17340"/>
        <dbReference type="ChEBI" id="CHEBI:33019"/>
        <dbReference type="ChEBI" id="CHEBI:61560"/>
        <dbReference type="ChEBI" id="CHEBI:173112"/>
        <dbReference type="EC" id="2.7.7.7"/>
    </reaction>
</comment>
<dbReference type="SMART" id="SM00382">
    <property type="entry name" value="AAA"/>
    <property type="match status" value="1"/>
</dbReference>
<evidence type="ECO:0000256" key="2">
    <source>
        <dbReference type="ARBA" id="ARBA00012417"/>
    </source>
</evidence>
<name>A0A7Z9C937_9ACTO</name>
<feature type="region of interest" description="Disordered" evidence="12">
    <location>
        <begin position="391"/>
        <end position="496"/>
    </location>
</feature>
<dbReference type="Pfam" id="PF13177">
    <property type="entry name" value="DNA_pol3_delta2"/>
    <property type="match status" value="1"/>
</dbReference>
<accession>A0A7Z9C937</accession>
<feature type="domain" description="AAA+ ATPase" evidence="13">
    <location>
        <begin position="34"/>
        <end position="175"/>
    </location>
</feature>
<feature type="compositionally biased region" description="Low complexity" evidence="12">
    <location>
        <begin position="855"/>
        <end position="874"/>
    </location>
</feature>
<dbReference type="RefSeq" id="WP_244924607.1">
    <property type="nucleotide sequence ID" value="NZ_UYIO01000001.1"/>
</dbReference>
<keyword evidence="4 14" id="KW-0548">Nucleotidyltransferase</keyword>
<evidence type="ECO:0000259" key="13">
    <source>
        <dbReference type="SMART" id="SM00382"/>
    </source>
</evidence>
<evidence type="ECO:0000256" key="12">
    <source>
        <dbReference type="SAM" id="MobiDB-lite"/>
    </source>
</evidence>
<dbReference type="GO" id="GO:0009360">
    <property type="term" value="C:DNA polymerase III complex"/>
    <property type="evidence" value="ECO:0007669"/>
    <property type="project" value="InterPro"/>
</dbReference>
<feature type="compositionally biased region" description="Acidic residues" evidence="12">
    <location>
        <begin position="618"/>
        <end position="630"/>
    </location>
</feature>
<evidence type="ECO:0000256" key="9">
    <source>
        <dbReference type="ARBA" id="ARBA00022840"/>
    </source>
</evidence>
<dbReference type="InterPro" id="IPR027417">
    <property type="entry name" value="P-loop_NTPase"/>
</dbReference>
<feature type="compositionally biased region" description="Low complexity" evidence="12">
    <location>
        <begin position="440"/>
        <end position="453"/>
    </location>
</feature>
<evidence type="ECO:0000256" key="1">
    <source>
        <dbReference type="ARBA" id="ARBA00006360"/>
    </source>
</evidence>
<dbReference type="SUPFAM" id="SSF48019">
    <property type="entry name" value="post-AAA+ oligomerization domain-like"/>
    <property type="match status" value="1"/>
</dbReference>
<evidence type="ECO:0000256" key="4">
    <source>
        <dbReference type="ARBA" id="ARBA00022695"/>
    </source>
</evidence>
<feature type="region of interest" description="Disordered" evidence="12">
    <location>
        <begin position="855"/>
        <end position="891"/>
    </location>
</feature>
<feature type="compositionally biased region" description="Basic and acidic residues" evidence="12">
    <location>
        <begin position="483"/>
        <end position="496"/>
    </location>
</feature>
<dbReference type="InterPro" id="IPR012763">
    <property type="entry name" value="DNA_pol_III_sug/sutau_N"/>
</dbReference>
<dbReference type="SUPFAM" id="SSF52540">
    <property type="entry name" value="P-loop containing nucleoside triphosphate hydrolases"/>
    <property type="match status" value="1"/>
</dbReference>
<evidence type="ECO:0000256" key="8">
    <source>
        <dbReference type="ARBA" id="ARBA00022833"/>
    </source>
</evidence>
<dbReference type="GO" id="GO:0046872">
    <property type="term" value="F:metal ion binding"/>
    <property type="evidence" value="ECO:0007669"/>
    <property type="project" value="UniProtKB-KW"/>
</dbReference>
<proteinExistence type="inferred from homology"/>
<feature type="compositionally biased region" description="Low complexity" evidence="12">
    <location>
        <begin position="798"/>
        <end position="812"/>
    </location>
</feature>
<keyword evidence="8" id="KW-0862">Zinc</keyword>
<dbReference type="Gene3D" id="1.10.8.60">
    <property type="match status" value="1"/>
</dbReference>
<dbReference type="Proteomes" id="UP000269974">
    <property type="component" value="Unassembled WGS sequence"/>
</dbReference>
<dbReference type="GO" id="GO:0003677">
    <property type="term" value="F:DNA binding"/>
    <property type="evidence" value="ECO:0007669"/>
    <property type="project" value="InterPro"/>
</dbReference>
<feature type="region of interest" description="Disordered" evidence="12">
    <location>
        <begin position="600"/>
        <end position="630"/>
    </location>
</feature>
<evidence type="ECO:0000256" key="3">
    <source>
        <dbReference type="ARBA" id="ARBA00022679"/>
    </source>
</evidence>
<dbReference type="Pfam" id="PF12169">
    <property type="entry name" value="DNA_pol3_gamma3"/>
    <property type="match status" value="1"/>
</dbReference>
<evidence type="ECO:0000256" key="6">
    <source>
        <dbReference type="ARBA" id="ARBA00022723"/>
    </source>
</evidence>
<dbReference type="InterPro" id="IPR050238">
    <property type="entry name" value="DNA_Rep/Repair_Clamp_Loader"/>
</dbReference>
<keyword evidence="9" id="KW-0067">ATP-binding</keyword>
<gene>
    <name evidence="14" type="primary">dnaX</name>
    <name evidence="14" type="ORF">NCTC10327_00423</name>
</gene>
<feature type="compositionally biased region" description="Pro residues" evidence="12">
    <location>
        <begin position="684"/>
        <end position="696"/>
    </location>
</feature>
<organism evidence="14 15">
    <name type="scientific">Actinobaculum suis</name>
    <dbReference type="NCBI Taxonomy" id="1657"/>
    <lineage>
        <taxon>Bacteria</taxon>
        <taxon>Bacillati</taxon>
        <taxon>Actinomycetota</taxon>
        <taxon>Actinomycetes</taxon>
        <taxon>Actinomycetales</taxon>
        <taxon>Actinomycetaceae</taxon>
        <taxon>Actinobaculum</taxon>
    </lineage>
</organism>
<dbReference type="GO" id="GO:0003887">
    <property type="term" value="F:DNA-directed DNA polymerase activity"/>
    <property type="evidence" value="ECO:0007669"/>
    <property type="project" value="UniProtKB-KW"/>
</dbReference>
<dbReference type="Gene3D" id="1.20.272.10">
    <property type="match status" value="1"/>
</dbReference>
<keyword evidence="6" id="KW-0479">Metal-binding</keyword>
<evidence type="ECO:0000313" key="14">
    <source>
        <dbReference type="EMBL" id="VDG75736.1"/>
    </source>
</evidence>
<feature type="compositionally biased region" description="Low complexity" evidence="12">
    <location>
        <begin position="735"/>
        <end position="771"/>
    </location>
</feature>
<feature type="region of interest" description="Disordered" evidence="12">
    <location>
        <begin position="798"/>
        <end position="841"/>
    </location>
</feature>
<dbReference type="CDD" id="cd18137">
    <property type="entry name" value="HLD_clamp_pol_III_gamma_tau"/>
    <property type="match status" value="1"/>
</dbReference>
<dbReference type="CDD" id="cd00009">
    <property type="entry name" value="AAA"/>
    <property type="match status" value="1"/>
</dbReference>
<keyword evidence="3 14" id="KW-0808">Transferase</keyword>
<evidence type="ECO:0000313" key="15">
    <source>
        <dbReference type="Proteomes" id="UP000269974"/>
    </source>
</evidence>
<feature type="compositionally biased region" description="Low complexity" evidence="12">
    <location>
        <begin position="829"/>
        <end position="841"/>
    </location>
</feature>
<dbReference type="AlphaFoldDB" id="A0A7Z9C937"/>
<dbReference type="PANTHER" id="PTHR11669:SF0">
    <property type="entry name" value="PROTEIN STICHEL-LIKE 2"/>
    <property type="match status" value="1"/>
</dbReference>
<evidence type="ECO:0000256" key="10">
    <source>
        <dbReference type="ARBA" id="ARBA00022932"/>
    </source>
</evidence>
<dbReference type="EMBL" id="UYIO01000001">
    <property type="protein sequence ID" value="VDG75736.1"/>
    <property type="molecule type" value="Genomic_DNA"/>
</dbReference>
<keyword evidence="10" id="KW-0239">DNA-directed DNA polymerase</keyword>
<evidence type="ECO:0000256" key="11">
    <source>
        <dbReference type="ARBA" id="ARBA00049244"/>
    </source>
</evidence>